<dbReference type="Proteomes" id="UP000176404">
    <property type="component" value="Unassembled WGS sequence"/>
</dbReference>
<keyword evidence="2" id="KW-0732">Signal</keyword>
<dbReference type="InterPro" id="IPR051398">
    <property type="entry name" value="Polysacch_Deacetylase"/>
</dbReference>
<dbReference type="GO" id="GO:0005576">
    <property type="term" value="C:extracellular region"/>
    <property type="evidence" value="ECO:0007669"/>
    <property type="project" value="UniProtKB-SubCell"/>
</dbReference>
<dbReference type="Gene3D" id="3.20.20.370">
    <property type="entry name" value="Glycoside hydrolase/deacetylase"/>
    <property type="match status" value="1"/>
</dbReference>
<dbReference type="STRING" id="1802517.A2892_01350"/>
<organism evidence="4 5">
    <name type="scientific">Candidatus Woesebacteria bacterium RIFCSPLOWO2_01_FULL_39_10b</name>
    <dbReference type="NCBI Taxonomy" id="1802517"/>
    <lineage>
        <taxon>Bacteria</taxon>
        <taxon>Candidatus Woeseibacteriota</taxon>
    </lineage>
</organism>
<sequence>MKDTLSKYITKMESLFKASPPILMILNYHSISNDGTIVDVLPEEFEKQIHFLKSNFDVISLEEAVGFVRGDFEIKRPSVVLTFDDGYDDLLDYAAPILANHNIPSAVFVLSDPDRVNRNELENDKKLLEKDQIKKLQKLGWTIGCHSATHPDFLRGVGTEKEIRDAKKTLEKELGCEIKYFAYPKGVYNDKVLKAVKLAGFSGAFTTHWASLSKQTDLFRIPRIGVDRTHTIAQFSAFFTNWARIYSNVKCYFKESIAK</sequence>
<comment type="caution">
    <text evidence="4">The sequence shown here is derived from an EMBL/GenBank/DDBJ whole genome shotgun (WGS) entry which is preliminary data.</text>
</comment>
<dbReference type="AlphaFoldDB" id="A0A1F8BBC1"/>
<accession>A0A1F8BBC1</accession>
<dbReference type="SUPFAM" id="SSF88713">
    <property type="entry name" value="Glycoside hydrolase/deacetylase"/>
    <property type="match status" value="1"/>
</dbReference>
<evidence type="ECO:0000313" key="4">
    <source>
        <dbReference type="EMBL" id="OGM60675.1"/>
    </source>
</evidence>
<evidence type="ECO:0000256" key="2">
    <source>
        <dbReference type="ARBA" id="ARBA00022729"/>
    </source>
</evidence>
<dbReference type="PANTHER" id="PTHR34216">
    <property type="match status" value="1"/>
</dbReference>
<reference evidence="4 5" key="1">
    <citation type="journal article" date="2016" name="Nat. Commun.">
        <title>Thousands of microbial genomes shed light on interconnected biogeochemical processes in an aquifer system.</title>
        <authorList>
            <person name="Anantharaman K."/>
            <person name="Brown C.T."/>
            <person name="Hug L.A."/>
            <person name="Sharon I."/>
            <person name="Castelle C.J."/>
            <person name="Probst A.J."/>
            <person name="Thomas B.C."/>
            <person name="Singh A."/>
            <person name="Wilkins M.J."/>
            <person name="Karaoz U."/>
            <person name="Brodie E.L."/>
            <person name="Williams K.H."/>
            <person name="Hubbard S.S."/>
            <person name="Banfield J.F."/>
        </authorList>
    </citation>
    <scope>NUCLEOTIDE SEQUENCE [LARGE SCALE GENOMIC DNA]</scope>
</reference>
<feature type="domain" description="NodB homology" evidence="3">
    <location>
        <begin position="77"/>
        <end position="259"/>
    </location>
</feature>
<dbReference type="InterPro" id="IPR011330">
    <property type="entry name" value="Glyco_hydro/deAcase_b/a-brl"/>
</dbReference>
<dbReference type="InterPro" id="IPR002509">
    <property type="entry name" value="NODB_dom"/>
</dbReference>
<evidence type="ECO:0000256" key="1">
    <source>
        <dbReference type="ARBA" id="ARBA00004613"/>
    </source>
</evidence>
<protein>
    <recommendedName>
        <fullName evidence="3">NodB homology domain-containing protein</fullName>
    </recommendedName>
</protein>
<dbReference type="EMBL" id="MGHD01000003">
    <property type="protein sequence ID" value="OGM60675.1"/>
    <property type="molecule type" value="Genomic_DNA"/>
</dbReference>
<dbReference type="GO" id="GO:0016810">
    <property type="term" value="F:hydrolase activity, acting on carbon-nitrogen (but not peptide) bonds"/>
    <property type="evidence" value="ECO:0007669"/>
    <property type="project" value="InterPro"/>
</dbReference>
<evidence type="ECO:0000259" key="3">
    <source>
        <dbReference type="PROSITE" id="PS51677"/>
    </source>
</evidence>
<dbReference type="Pfam" id="PF01522">
    <property type="entry name" value="Polysacc_deac_1"/>
    <property type="match status" value="1"/>
</dbReference>
<proteinExistence type="predicted"/>
<dbReference type="PANTHER" id="PTHR34216:SF3">
    <property type="entry name" value="POLY-BETA-1,6-N-ACETYL-D-GLUCOSAMINE N-DEACETYLASE"/>
    <property type="match status" value="1"/>
</dbReference>
<name>A0A1F8BBC1_9BACT</name>
<evidence type="ECO:0000313" key="5">
    <source>
        <dbReference type="Proteomes" id="UP000176404"/>
    </source>
</evidence>
<comment type="subcellular location">
    <subcellularLocation>
        <location evidence="1">Secreted</location>
    </subcellularLocation>
</comment>
<dbReference type="CDD" id="cd10918">
    <property type="entry name" value="CE4_NodB_like_5s_6s"/>
    <property type="match status" value="1"/>
</dbReference>
<dbReference type="PROSITE" id="PS51677">
    <property type="entry name" value="NODB"/>
    <property type="match status" value="1"/>
</dbReference>
<dbReference type="GO" id="GO:0005975">
    <property type="term" value="P:carbohydrate metabolic process"/>
    <property type="evidence" value="ECO:0007669"/>
    <property type="project" value="InterPro"/>
</dbReference>
<gene>
    <name evidence="4" type="ORF">A2892_01350</name>
</gene>